<name>I3SNH0_LOTJA</name>
<feature type="domain" description="Neprosin PEP catalytic" evidence="1">
    <location>
        <begin position="1"/>
        <end position="128"/>
    </location>
</feature>
<reference evidence="2" key="1">
    <citation type="submission" date="2012-05" db="EMBL/GenBank/DDBJ databases">
        <authorList>
            <person name="Krishnakumar V."/>
            <person name="Cheung F."/>
            <person name="Xiao Y."/>
            <person name="Chan A."/>
            <person name="Moskal W.A."/>
            <person name="Town C.D."/>
        </authorList>
    </citation>
    <scope>NUCLEOTIDE SEQUENCE</scope>
</reference>
<organism evidence="2">
    <name type="scientific">Lotus japonicus</name>
    <name type="common">Lotus corniculatus var. japonicus</name>
    <dbReference type="NCBI Taxonomy" id="34305"/>
    <lineage>
        <taxon>Eukaryota</taxon>
        <taxon>Viridiplantae</taxon>
        <taxon>Streptophyta</taxon>
        <taxon>Embryophyta</taxon>
        <taxon>Tracheophyta</taxon>
        <taxon>Spermatophyta</taxon>
        <taxon>Magnoliopsida</taxon>
        <taxon>eudicotyledons</taxon>
        <taxon>Gunneridae</taxon>
        <taxon>Pentapetalae</taxon>
        <taxon>rosids</taxon>
        <taxon>fabids</taxon>
        <taxon>Fabales</taxon>
        <taxon>Fabaceae</taxon>
        <taxon>Papilionoideae</taxon>
        <taxon>50 kb inversion clade</taxon>
        <taxon>NPAAA clade</taxon>
        <taxon>Hologalegina</taxon>
        <taxon>robinioid clade</taxon>
        <taxon>Loteae</taxon>
        <taxon>Lotus</taxon>
    </lineage>
</organism>
<protein>
    <recommendedName>
        <fullName evidence="1">Neprosin PEP catalytic domain-containing protein</fullName>
    </recommendedName>
</protein>
<evidence type="ECO:0000313" key="2">
    <source>
        <dbReference type="EMBL" id="AFK41812.1"/>
    </source>
</evidence>
<dbReference type="InterPro" id="IPR004314">
    <property type="entry name" value="Neprosin"/>
</dbReference>
<dbReference type="InterPro" id="IPR053168">
    <property type="entry name" value="Glutamic_endopeptidase"/>
</dbReference>
<proteinExistence type="evidence at transcript level"/>
<dbReference type="EMBL" id="BT142018">
    <property type="protein sequence ID" value="AFK41812.1"/>
    <property type="molecule type" value="mRNA"/>
</dbReference>
<dbReference type="PANTHER" id="PTHR31589">
    <property type="entry name" value="PROTEIN, PUTATIVE (DUF239)-RELATED-RELATED"/>
    <property type="match status" value="1"/>
</dbReference>
<dbReference type="PANTHER" id="PTHR31589:SF223">
    <property type="entry name" value="PROTEIN, PUTATIVE (DUF239)-RELATED"/>
    <property type="match status" value="1"/>
</dbReference>
<sequence length="129" mass="14446">MTVSLSQDNITKNWWVIINDINIGYFPAALFSNLNSASLLGWGGRTTTPHGTPSPPMGSGQFPDDHFSDGCYFKRISYQDESSEHYEPDDYLIRTFTDKPNCFGAKYYGHWEQVEYSLIFGGPGGECGN</sequence>
<dbReference type="AlphaFoldDB" id="I3SNH0"/>
<dbReference type="PROSITE" id="PS52045">
    <property type="entry name" value="NEPROSIN_PEP_CD"/>
    <property type="match status" value="1"/>
</dbReference>
<evidence type="ECO:0000259" key="1">
    <source>
        <dbReference type="PROSITE" id="PS52045"/>
    </source>
</evidence>
<accession>I3SNH0</accession>
<dbReference type="Pfam" id="PF03080">
    <property type="entry name" value="Neprosin"/>
    <property type="match status" value="1"/>
</dbReference>